<protein>
    <submittedName>
        <fullName evidence="1">Uncharacterized protein</fullName>
    </submittedName>
</protein>
<evidence type="ECO:0000313" key="1">
    <source>
        <dbReference type="EMBL" id="RRT50510.1"/>
    </source>
</evidence>
<reference evidence="1 2" key="1">
    <citation type="journal article" date="2014" name="Agronomy (Basel)">
        <title>A Draft Genome Sequence for Ensete ventricosum, the Drought-Tolerant Tree Against Hunger.</title>
        <authorList>
            <person name="Harrison J."/>
            <person name="Moore K.A."/>
            <person name="Paszkiewicz K."/>
            <person name="Jones T."/>
            <person name="Grant M."/>
            <person name="Ambacheew D."/>
            <person name="Muzemil S."/>
            <person name="Studholme D.J."/>
        </authorList>
    </citation>
    <scope>NUCLEOTIDE SEQUENCE [LARGE SCALE GENOMIC DNA]</scope>
</reference>
<proteinExistence type="predicted"/>
<evidence type="ECO:0000313" key="2">
    <source>
        <dbReference type="Proteomes" id="UP000287651"/>
    </source>
</evidence>
<name>A0A426YFS9_ENSVE</name>
<accession>A0A426YFS9</accession>
<dbReference type="EMBL" id="AMZH03012727">
    <property type="protein sequence ID" value="RRT50510.1"/>
    <property type="molecule type" value="Genomic_DNA"/>
</dbReference>
<organism evidence="1 2">
    <name type="scientific">Ensete ventricosum</name>
    <name type="common">Abyssinian banana</name>
    <name type="synonym">Musa ensete</name>
    <dbReference type="NCBI Taxonomy" id="4639"/>
    <lineage>
        <taxon>Eukaryota</taxon>
        <taxon>Viridiplantae</taxon>
        <taxon>Streptophyta</taxon>
        <taxon>Embryophyta</taxon>
        <taxon>Tracheophyta</taxon>
        <taxon>Spermatophyta</taxon>
        <taxon>Magnoliopsida</taxon>
        <taxon>Liliopsida</taxon>
        <taxon>Zingiberales</taxon>
        <taxon>Musaceae</taxon>
        <taxon>Ensete</taxon>
    </lineage>
</organism>
<gene>
    <name evidence="1" type="ORF">B296_00032625</name>
</gene>
<comment type="caution">
    <text evidence="1">The sequence shown here is derived from an EMBL/GenBank/DDBJ whole genome shotgun (WGS) entry which is preliminary data.</text>
</comment>
<sequence length="93" mass="10530">MIGIGRAAPETRFSLVYFLPRMIPPKIDRPWSKSTVTDRFRVVTERKQSQSAIPPDSGQSAFRSAGELVRTVQFETSNLASQQGLQFRIVQVY</sequence>
<dbReference type="AlphaFoldDB" id="A0A426YFS9"/>
<dbReference type="Proteomes" id="UP000287651">
    <property type="component" value="Unassembled WGS sequence"/>
</dbReference>